<dbReference type="Proteomes" id="UP000289411">
    <property type="component" value="Unassembled WGS sequence"/>
</dbReference>
<dbReference type="Gene3D" id="1.10.3210.10">
    <property type="entry name" value="Hypothetical protein af1432"/>
    <property type="match status" value="1"/>
</dbReference>
<feature type="domain" description="Ppx/GppA phosphatase N-terminal" evidence="2">
    <location>
        <begin position="138"/>
        <end position="406"/>
    </location>
</feature>
<dbReference type="PANTHER" id="PTHR30005">
    <property type="entry name" value="EXOPOLYPHOSPHATASE"/>
    <property type="match status" value="1"/>
</dbReference>
<dbReference type="EMBL" id="QYBC01000018">
    <property type="protein sequence ID" value="RYB02690.1"/>
    <property type="molecule type" value="Genomic_DNA"/>
</dbReference>
<name>A0A4Q2RAS1_9HYPH</name>
<evidence type="ECO:0000256" key="1">
    <source>
        <dbReference type="SAM" id="MobiDB-lite"/>
    </source>
</evidence>
<dbReference type="OrthoDB" id="3698573at2"/>
<dbReference type="CDD" id="cd24052">
    <property type="entry name" value="ASKHA_NBD_HpPPX-GppA-like"/>
    <property type="match status" value="1"/>
</dbReference>
<organism evidence="4 5">
    <name type="scientific">Lichenibacterium ramalinae</name>
    <dbReference type="NCBI Taxonomy" id="2316527"/>
    <lineage>
        <taxon>Bacteria</taxon>
        <taxon>Pseudomonadati</taxon>
        <taxon>Pseudomonadota</taxon>
        <taxon>Alphaproteobacteria</taxon>
        <taxon>Hyphomicrobiales</taxon>
        <taxon>Lichenihabitantaceae</taxon>
        <taxon>Lichenibacterium</taxon>
    </lineage>
</organism>
<evidence type="ECO:0000259" key="2">
    <source>
        <dbReference type="Pfam" id="PF02541"/>
    </source>
</evidence>
<dbReference type="SUPFAM" id="SSF109604">
    <property type="entry name" value="HD-domain/PDEase-like"/>
    <property type="match status" value="1"/>
</dbReference>
<feature type="region of interest" description="Disordered" evidence="1">
    <location>
        <begin position="28"/>
        <end position="94"/>
    </location>
</feature>
<dbReference type="InterPro" id="IPR043129">
    <property type="entry name" value="ATPase_NBD"/>
</dbReference>
<sequence length="598" mass="63682">MPLDAPTTTTVVPAIGLAMPCLRPSAARVRHLSTQASEPRSRPGDGRDAMAHPRRHARPSTVDPAGRMCIAAGRRRREGRVDSAESGSGGEGVARPLDLDAARVAGADGGPYAIVDIGSNSVRLVVYERMGRAPLPRFNEKSLCRLGEGLAQTGVIHPDNFRRTVEAVRRFRAIADAMGVRRIDATATEAMRRASNGDALRHAITAETGLEIRILSGAEEARHAALGVISGFFRPVGLVGDMGGGSLEVAEALDDTVGERWVSLPLGALPVEALLGKGPEAAKRAVDALLAEGLPPALTRPVFYPVGGGWRALAKAHMAATAAPVPVVHGYTVDTAAIRSFARSLWRPAPNGKPSPALAGVPARRARTLPAAALVLDRTLKRLAPERVVFSALGLREGWLYAQLPEAERYRDPLIEGAALIGLPAARVPRFAASLVPWTAGLFPGESRAETRLRVAACALSDMGWRDHPDLRAGEMFRRLLQFPFIGIEHPERAFVAAAIHARYNGKPDDPALSPAVELLSRAVRRRAMILGRALTLAYRFSAGVPDVLEGSRLRVGTDRLTLEVGRAARVPDSEVVADRLAALAVAVGVKRSEVVEV</sequence>
<dbReference type="InterPro" id="IPR050273">
    <property type="entry name" value="GppA/Ppx_hydrolase"/>
</dbReference>
<dbReference type="Pfam" id="PF02541">
    <property type="entry name" value="Ppx-GppA"/>
    <property type="match status" value="1"/>
</dbReference>
<keyword evidence="5" id="KW-1185">Reference proteome</keyword>
<protein>
    <submittedName>
        <fullName evidence="4">Ppx/GppA family phosphatase</fullName>
    </submittedName>
</protein>
<dbReference type="Gene3D" id="3.30.420.150">
    <property type="entry name" value="Exopolyphosphatase. Domain 2"/>
    <property type="match status" value="1"/>
</dbReference>
<evidence type="ECO:0000259" key="3">
    <source>
        <dbReference type="Pfam" id="PF21697"/>
    </source>
</evidence>
<accession>A0A4Q2RAS1</accession>
<proteinExistence type="predicted"/>
<feature type="domain" description="Exopolyphosphatase C-terminal" evidence="3">
    <location>
        <begin position="421"/>
        <end position="592"/>
    </location>
</feature>
<dbReference type="Pfam" id="PF21697">
    <property type="entry name" value="Ppx_C"/>
    <property type="match status" value="1"/>
</dbReference>
<dbReference type="GO" id="GO:0016462">
    <property type="term" value="F:pyrophosphatase activity"/>
    <property type="evidence" value="ECO:0007669"/>
    <property type="project" value="TreeGrafter"/>
</dbReference>
<evidence type="ECO:0000313" key="4">
    <source>
        <dbReference type="EMBL" id="RYB02690.1"/>
    </source>
</evidence>
<dbReference type="InterPro" id="IPR048951">
    <property type="entry name" value="Ppx_C"/>
</dbReference>
<evidence type="ECO:0000313" key="5">
    <source>
        <dbReference type="Proteomes" id="UP000289411"/>
    </source>
</evidence>
<reference evidence="4 5" key="1">
    <citation type="submission" date="2018-09" db="EMBL/GenBank/DDBJ databases">
        <authorList>
            <person name="Grouzdev D.S."/>
            <person name="Krutkina M.S."/>
        </authorList>
    </citation>
    <scope>NUCLEOTIDE SEQUENCE [LARGE SCALE GENOMIC DNA]</scope>
    <source>
        <strain evidence="4 5">RmlP001</strain>
    </source>
</reference>
<dbReference type="AlphaFoldDB" id="A0A4Q2RAS1"/>
<reference evidence="4 5" key="2">
    <citation type="submission" date="2019-02" db="EMBL/GenBank/DDBJ databases">
        <title>'Lichenibacterium ramalinii' gen. nov. sp. nov., 'Lichenibacterium minor' gen. nov. sp. nov.</title>
        <authorList>
            <person name="Pankratov T."/>
        </authorList>
    </citation>
    <scope>NUCLEOTIDE SEQUENCE [LARGE SCALE GENOMIC DNA]</scope>
    <source>
        <strain evidence="4 5">RmlP001</strain>
    </source>
</reference>
<dbReference type="SUPFAM" id="SSF53067">
    <property type="entry name" value="Actin-like ATPase domain"/>
    <property type="match status" value="2"/>
</dbReference>
<feature type="compositionally biased region" description="Basic and acidic residues" evidence="1">
    <location>
        <begin position="39"/>
        <end position="51"/>
    </location>
</feature>
<comment type="caution">
    <text evidence="4">The sequence shown here is derived from an EMBL/GenBank/DDBJ whole genome shotgun (WGS) entry which is preliminary data.</text>
</comment>
<gene>
    <name evidence="4" type="ORF">D3272_20040</name>
</gene>
<dbReference type="InterPro" id="IPR003695">
    <property type="entry name" value="Ppx_GppA_N"/>
</dbReference>
<dbReference type="Gene3D" id="3.30.420.40">
    <property type="match status" value="1"/>
</dbReference>
<dbReference type="PANTHER" id="PTHR30005:SF0">
    <property type="entry name" value="RETROGRADE REGULATION PROTEIN 2"/>
    <property type="match status" value="1"/>
</dbReference>